<evidence type="ECO:0000313" key="6">
    <source>
        <dbReference type="EMBL" id="MBB6354222.1"/>
    </source>
</evidence>
<dbReference type="FunFam" id="1.10.10.10:FF:000001">
    <property type="entry name" value="LysR family transcriptional regulator"/>
    <property type="match status" value="1"/>
</dbReference>
<gene>
    <name evidence="6" type="ORF">GGR00_001996</name>
</gene>
<evidence type="ECO:0000256" key="3">
    <source>
        <dbReference type="ARBA" id="ARBA00023125"/>
    </source>
</evidence>
<sequence length="299" mass="32813">MQDLNDLYYFARIVEHGGFAAAGRALGVPKSTLSRRITHLEERLGSRLLQRSTRHFGVTEIGETFYRHCVAMIAEAEAAQEAVDHSRAEPRGTIRVTCPVSLMMSRVAPMVSRYLTANPMVRVQLSATNRRVDVIEEGIDVALRVRFPPLDSEGLVMRRLAESRQILVASPALLDRLGRPGAPSELARIPGMDLIRSPPRHAWDLVDDSGRSSAVAFDPRYVADDMYALRQAAEDGVGMVQLADYIVAAGIAAGTLEVVLPDWTLPSGVVHAVFPSRRGLSPAVRSFIDFLAVKFREAA</sequence>
<dbReference type="InterPro" id="IPR036388">
    <property type="entry name" value="WH-like_DNA-bd_sf"/>
</dbReference>
<proteinExistence type="inferred from homology"/>
<keyword evidence="4" id="KW-0804">Transcription</keyword>
<evidence type="ECO:0000256" key="4">
    <source>
        <dbReference type="ARBA" id="ARBA00023163"/>
    </source>
</evidence>
<dbReference type="CDD" id="cd08473">
    <property type="entry name" value="PBP2_CrgA_like_4"/>
    <property type="match status" value="1"/>
</dbReference>
<dbReference type="GO" id="GO:0006351">
    <property type="term" value="P:DNA-templated transcription"/>
    <property type="evidence" value="ECO:0007669"/>
    <property type="project" value="TreeGrafter"/>
</dbReference>
<dbReference type="RefSeq" id="WP_184699341.1">
    <property type="nucleotide sequence ID" value="NZ_BAABEG010000001.1"/>
</dbReference>
<dbReference type="PROSITE" id="PS50931">
    <property type="entry name" value="HTH_LYSR"/>
    <property type="match status" value="1"/>
</dbReference>
<organism evidence="6 7">
    <name type="scientific">Aminobacter aganoensis</name>
    <dbReference type="NCBI Taxonomy" id="83264"/>
    <lineage>
        <taxon>Bacteria</taxon>
        <taxon>Pseudomonadati</taxon>
        <taxon>Pseudomonadota</taxon>
        <taxon>Alphaproteobacteria</taxon>
        <taxon>Hyphomicrobiales</taxon>
        <taxon>Phyllobacteriaceae</taxon>
        <taxon>Aminobacter</taxon>
    </lineage>
</organism>
<dbReference type="InterPro" id="IPR005119">
    <property type="entry name" value="LysR_subst-bd"/>
</dbReference>
<comment type="caution">
    <text evidence="6">The sequence shown here is derived from an EMBL/GenBank/DDBJ whole genome shotgun (WGS) entry which is preliminary data.</text>
</comment>
<dbReference type="Proteomes" id="UP000536262">
    <property type="component" value="Unassembled WGS sequence"/>
</dbReference>
<dbReference type="SUPFAM" id="SSF53850">
    <property type="entry name" value="Periplasmic binding protein-like II"/>
    <property type="match status" value="1"/>
</dbReference>
<keyword evidence="2" id="KW-0805">Transcription regulation</keyword>
<dbReference type="AlphaFoldDB" id="A0A7X0KKP1"/>
<dbReference type="Gene3D" id="3.40.190.290">
    <property type="match status" value="1"/>
</dbReference>
<dbReference type="GO" id="GO:0043565">
    <property type="term" value="F:sequence-specific DNA binding"/>
    <property type="evidence" value="ECO:0007669"/>
    <property type="project" value="TreeGrafter"/>
</dbReference>
<dbReference type="InterPro" id="IPR058163">
    <property type="entry name" value="LysR-type_TF_proteobact-type"/>
</dbReference>
<dbReference type="Pfam" id="PF00126">
    <property type="entry name" value="HTH_1"/>
    <property type="match status" value="1"/>
</dbReference>
<reference evidence="6 7" key="1">
    <citation type="submission" date="2020-08" db="EMBL/GenBank/DDBJ databases">
        <title>Genomic Encyclopedia of Type Strains, Phase IV (KMG-IV): sequencing the most valuable type-strain genomes for metagenomic binning, comparative biology and taxonomic classification.</title>
        <authorList>
            <person name="Goeker M."/>
        </authorList>
    </citation>
    <scope>NUCLEOTIDE SEQUENCE [LARGE SCALE GENOMIC DNA]</scope>
    <source>
        <strain evidence="6 7">DSM 7051</strain>
    </source>
</reference>
<dbReference type="Gene3D" id="1.10.10.10">
    <property type="entry name" value="Winged helix-like DNA-binding domain superfamily/Winged helix DNA-binding domain"/>
    <property type="match status" value="1"/>
</dbReference>
<dbReference type="GO" id="GO:0003700">
    <property type="term" value="F:DNA-binding transcription factor activity"/>
    <property type="evidence" value="ECO:0007669"/>
    <property type="project" value="InterPro"/>
</dbReference>
<name>A0A7X0KKP1_9HYPH</name>
<dbReference type="Pfam" id="PF03466">
    <property type="entry name" value="LysR_substrate"/>
    <property type="match status" value="1"/>
</dbReference>
<accession>A0A7X0KKP1</accession>
<evidence type="ECO:0000313" key="7">
    <source>
        <dbReference type="Proteomes" id="UP000536262"/>
    </source>
</evidence>
<dbReference type="EMBL" id="JACHOU010000003">
    <property type="protein sequence ID" value="MBB6354222.1"/>
    <property type="molecule type" value="Genomic_DNA"/>
</dbReference>
<evidence type="ECO:0000256" key="2">
    <source>
        <dbReference type="ARBA" id="ARBA00023015"/>
    </source>
</evidence>
<dbReference type="PANTHER" id="PTHR30537">
    <property type="entry name" value="HTH-TYPE TRANSCRIPTIONAL REGULATOR"/>
    <property type="match status" value="1"/>
</dbReference>
<comment type="similarity">
    <text evidence="1">Belongs to the LysR transcriptional regulatory family.</text>
</comment>
<feature type="domain" description="HTH lysR-type" evidence="5">
    <location>
        <begin position="1"/>
        <end position="59"/>
    </location>
</feature>
<evidence type="ECO:0000256" key="1">
    <source>
        <dbReference type="ARBA" id="ARBA00009437"/>
    </source>
</evidence>
<keyword evidence="3 6" id="KW-0238">DNA-binding</keyword>
<evidence type="ECO:0000259" key="5">
    <source>
        <dbReference type="PROSITE" id="PS50931"/>
    </source>
</evidence>
<keyword evidence="7" id="KW-1185">Reference proteome</keyword>
<dbReference type="SUPFAM" id="SSF46785">
    <property type="entry name" value="Winged helix' DNA-binding domain"/>
    <property type="match status" value="1"/>
</dbReference>
<protein>
    <submittedName>
        <fullName evidence="6">DNA-binding transcriptional LysR family regulator</fullName>
    </submittedName>
</protein>
<dbReference type="PANTHER" id="PTHR30537:SF31">
    <property type="entry name" value="TRANSCRIPTIONAL REGULATOR, LYSR FAMILY"/>
    <property type="match status" value="1"/>
</dbReference>
<dbReference type="InterPro" id="IPR036390">
    <property type="entry name" value="WH_DNA-bd_sf"/>
</dbReference>
<dbReference type="InterPro" id="IPR000847">
    <property type="entry name" value="LysR_HTH_N"/>
</dbReference>